<name>A0A139A5H4_GONPJ</name>
<proteinExistence type="predicted"/>
<dbReference type="EMBL" id="KQ965792">
    <property type="protein sequence ID" value="KXS12067.1"/>
    <property type="molecule type" value="Genomic_DNA"/>
</dbReference>
<feature type="region of interest" description="Disordered" evidence="1">
    <location>
        <begin position="240"/>
        <end position="260"/>
    </location>
</feature>
<accession>A0A139A5H4</accession>
<evidence type="ECO:0000256" key="2">
    <source>
        <dbReference type="SAM" id="Phobius"/>
    </source>
</evidence>
<keyword evidence="2" id="KW-0812">Transmembrane</keyword>
<keyword evidence="2" id="KW-0472">Membrane</keyword>
<evidence type="ECO:0000313" key="4">
    <source>
        <dbReference type="Proteomes" id="UP000070544"/>
    </source>
</evidence>
<protein>
    <submittedName>
        <fullName evidence="3">Uncharacterized protein</fullName>
    </submittedName>
</protein>
<reference evidence="3 4" key="1">
    <citation type="journal article" date="2015" name="Genome Biol. Evol.">
        <title>Phylogenomic analyses indicate that early fungi evolved digesting cell walls of algal ancestors of land plants.</title>
        <authorList>
            <person name="Chang Y."/>
            <person name="Wang S."/>
            <person name="Sekimoto S."/>
            <person name="Aerts A.L."/>
            <person name="Choi C."/>
            <person name="Clum A."/>
            <person name="LaButti K.M."/>
            <person name="Lindquist E.A."/>
            <person name="Yee Ngan C."/>
            <person name="Ohm R.A."/>
            <person name="Salamov A.A."/>
            <person name="Grigoriev I.V."/>
            <person name="Spatafora J.W."/>
            <person name="Berbee M.L."/>
        </authorList>
    </citation>
    <scope>NUCLEOTIDE SEQUENCE [LARGE SCALE GENOMIC DNA]</scope>
    <source>
        <strain evidence="3 4">JEL478</strain>
    </source>
</reference>
<gene>
    <name evidence="3" type="ORF">M427DRAFT_46623</name>
</gene>
<feature type="compositionally biased region" description="Polar residues" evidence="1">
    <location>
        <begin position="240"/>
        <end position="249"/>
    </location>
</feature>
<evidence type="ECO:0000256" key="1">
    <source>
        <dbReference type="SAM" id="MobiDB-lite"/>
    </source>
</evidence>
<dbReference type="Proteomes" id="UP000070544">
    <property type="component" value="Unassembled WGS sequence"/>
</dbReference>
<evidence type="ECO:0000313" key="3">
    <source>
        <dbReference type="EMBL" id="KXS12067.1"/>
    </source>
</evidence>
<dbReference type="AlphaFoldDB" id="A0A139A5H4"/>
<sequence>MEVPSIPVPMGTSFTSIPDLPTKTSAAPHTTKVNSRAHSRISSNQVGSIGSISAAFQEDSLRYSEYARRDVFGKDSYIVDSYTTPPFVSRMVDGLPEFGKSFFYSTVEPNIVVPIVTSWNSAGIIGKMKIVAVSVVLLWLSGTLLLGNRSKGGCDNSMMRNELNALRRELHDVSTMKRDLGNLITKHAAMVKEFENANERTGLKEHGTGSAPVPKLPSYPTESISNAKTRNEYLINEMDSTVPSASPNIPKTVVSPPEQEPAVMTQSSAWDRVMQADINDVETAPNPQYTMPMIAAVLVIIFLCYGTDMGPKMMGSIDNLVSGQ</sequence>
<feature type="transmembrane region" description="Helical" evidence="2">
    <location>
        <begin position="289"/>
        <end position="306"/>
    </location>
</feature>
<feature type="region of interest" description="Disordered" evidence="1">
    <location>
        <begin position="202"/>
        <end position="222"/>
    </location>
</feature>
<keyword evidence="2" id="KW-1133">Transmembrane helix</keyword>
<organism evidence="3 4">
    <name type="scientific">Gonapodya prolifera (strain JEL478)</name>
    <name type="common">Monoblepharis prolifera</name>
    <dbReference type="NCBI Taxonomy" id="1344416"/>
    <lineage>
        <taxon>Eukaryota</taxon>
        <taxon>Fungi</taxon>
        <taxon>Fungi incertae sedis</taxon>
        <taxon>Chytridiomycota</taxon>
        <taxon>Chytridiomycota incertae sedis</taxon>
        <taxon>Monoblepharidomycetes</taxon>
        <taxon>Monoblepharidales</taxon>
        <taxon>Gonapodyaceae</taxon>
        <taxon>Gonapodya</taxon>
    </lineage>
</organism>
<keyword evidence="4" id="KW-1185">Reference proteome</keyword>